<dbReference type="PANTHER" id="PTHR47623:SF1">
    <property type="entry name" value="OS09G0287300 PROTEIN"/>
    <property type="match status" value="1"/>
</dbReference>
<organism evidence="1 2">
    <name type="scientific">Saprospira grandis (strain Lewin)</name>
    <dbReference type="NCBI Taxonomy" id="984262"/>
    <lineage>
        <taxon>Bacteria</taxon>
        <taxon>Pseudomonadati</taxon>
        <taxon>Bacteroidota</taxon>
        <taxon>Saprospiria</taxon>
        <taxon>Saprospirales</taxon>
        <taxon>Saprospiraceae</taxon>
        <taxon>Saprospira</taxon>
    </lineage>
</organism>
<dbReference type="GO" id="GO:0016787">
    <property type="term" value="F:hydrolase activity"/>
    <property type="evidence" value="ECO:0007669"/>
    <property type="project" value="UniProtKB-KW"/>
</dbReference>
<dbReference type="HOGENOM" id="CLU_084603_2_2_10"/>
<dbReference type="InterPro" id="IPR029033">
    <property type="entry name" value="His_PPase_superfam"/>
</dbReference>
<dbReference type="EMBL" id="CP002831">
    <property type="protein sequence ID" value="AFC25878.1"/>
    <property type="molecule type" value="Genomic_DNA"/>
</dbReference>
<dbReference type="EC" id="3.1.3.-" evidence="1"/>
<dbReference type="OrthoDB" id="9810154at2"/>
<dbReference type="RefSeq" id="WP_015693476.1">
    <property type="nucleotide sequence ID" value="NC_016940.1"/>
</dbReference>
<name>H6KZV2_SAPGL</name>
<evidence type="ECO:0000313" key="2">
    <source>
        <dbReference type="Proteomes" id="UP000007519"/>
    </source>
</evidence>
<dbReference type="PANTHER" id="PTHR47623">
    <property type="entry name" value="OS09G0287300 PROTEIN"/>
    <property type="match status" value="1"/>
</dbReference>
<proteinExistence type="predicted"/>
<dbReference type="STRING" id="984262.SGRA_3150"/>
<dbReference type="Proteomes" id="UP000007519">
    <property type="component" value="Chromosome"/>
</dbReference>
<dbReference type="SMART" id="SM00855">
    <property type="entry name" value="PGAM"/>
    <property type="match status" value="1"/>
</dbReference>
<reference evidence="1 2" key="1">
    <citation type="journal article" date="2012" name="Stand. Genomic Sci.">
        <title>Complete genome sequencing and analysis of Saprospira grandis str. Lewin, a predatory marine bacterium.</title>
        <authorList>
            <person name="Saw J.H."/>
            <person name="Yuryev A."/>
            <person name="Kanbe M."/>
            <person name="Hou S."/>
            <person name="Young A.G."/>
            <person name="Aizawa S."/>
            <person name="Alam M."/>
        </authorList>
    </citation>
    <scope>NUCLEOTIDE SEQUENCE [LARGE SCALE GENOMIC DNA]</scope>
    <source>
        <strain evidence="1 2">Lewin</strain>
    </source>
</reference>
<dbReference type="CDD" id="cd07067">
    <property type="entry name" value="HP_PGM_like"/>
    <property type="match status" value="1"/>
</dbReference>
<sequence>MKWVYFLRHAKSSWEQPELDDIDRPLNPRGEEAAQLMAQLFKRRELPLDHILCSPAERCQQTALHFCQALNRPAGDIEISYRLYEAELPQVYQRLRELPNHINKVLVVGHNTSATNWVNAFKPTPIDNQPTAGLSLTIFSINDWQLLDRSNGEFAFWDYPKLYKKKYRQLDLDLQPPLEEKEF</sequence>
<accession>H6KZV2</accession>
<dbReference type="eggNOG" id="COG2062">
    <property type="taxonomic scope" value="Bacteria"/>
</dbReference>
<dbReference type="InterPro" id="IPR013078">
    <property type="entry name" value="His_Pase_superF_clade-1"/>
</dbReference>
<dbReference type="AlphaFoldDB" id="H6KZV2"/>
<gene>
    <name evidence="1" type="primary">sixA</name>
    <name evidence="1" type="ordered locus">SGRA_3150</name>
</gene>
<dbReference type="SUPFAM" id="SSF53254">
    <property type="entry name" value="Phosphoglycerate mutase-like"/>
    <property type="match status" value="1"/>
</dbReference>
<keyword evidence="1" id="KW-0378">Hydrolase</keyword>
<evidence type="ECO:0000313" key="1">
    <source>
        <dbReference type="EMBL" id="AFC25878.1"/>
    </source>
</evidence>
<dbReference type="Pfam" id="PF00300">
    <property type="entry name" value="His_Phos_1"/>
    <property type="match status" value="1"/>
</dbReference>
<protein>
    <submittedName>
        <fullName evidence="1">Phosphohistidine phosphatase, SixA</fullName>
        <ecNumber evidence="1">3.1.3.-</ecNumber>
    </submittedName>
</protein>
<dbReference type="Gene3D" id="3.40.50.1240">
    <property type="entry name" value="Phosphoglycerate mutase-like"/>
    <property type="match status" value="1"/>
</dbReference>
<keyword evidence="2" id="KW-1185">Reference proteome</keyword>
<dbReference type="KEGG" id="sgn:SGRA_3150"/>